<dbReference type="OrthoDB" id="7819947at2"/>
<dbReference type="AlphaFoldDB" id="W4HMX8"/>
<dbReference type="STRING" id="1379903.ATO8_09011"/>
<dbReference type="Proteomes" id="UP000019063">
    <property type="component" value="Unassembled WGS sequence"/>
</dbReference>
<reference evidence="1 2" key="1">
    <citation type="journal article" date="2014" name="Antonie Van Leeuwenhoek">
        <title>Roseivivax atlanticus sp. nov., isolated from surface seawater of the Atlantic Ocean.</title>
        <authorList>
            <person name="Li G."/>
            <person name="Lai Q."/>
            <person name="Liu X."/>
            <person name="Sun F."/>
            <person name="Shao Z."/>
        </authorList>
    </citation>
    <scope>NUCLEOTIDE SEQUENCE [LARGE SCALE GENOMIC DNA]</scope>
    <source>
        <strain evidence="1 2">22II-s10s</strain>
    </source>
</reference>
<dbReference type="InterPro" id="IPR045616">
    <property type="entry name" value="DUF6446"/>
</dbReference>
<dbReference type="eggNOG" id="ENOG50300PA">
    <property type="taxonomic scope" value="Bacteria"/>
</dbReference>
<organism evidence="1 2">
    <name type="scientific">Roseivivax marinus</name>
    <dbReference type="NCBI Taxonomy" id="1379903"/>
    <lineage>
        <taxon>Bacteria</taxon>
        <taxon>Pseudomonadati</taxon>
        <taxon>Pseudomonadota</taxon>
        <taxon>Alphaproteobacteria</taxon>
        <taxon>Rhodobacterales</taxon>
        <taxon>Roseobacteraceae</taxon>
        <taxon>Roseivivax</taxon>
    </lineage>
</organism>
<dbReference type="EMBL" id="AQQW01000004">
    <property type="protein sequence ID" value="ETW13340.1"/>
    <property type="molecule type" value="Genomic_DNA"/>
</dbReference>
<gene>
    <name evidence="1" type="ORF">ATO8_09011</name>
</gene>
<dbReference type="PATRIC" id="fig|1317118.6.peg.1868"/>
<name>W4HMX8_9RHOB</name>
<accession>W4HMX8</accession>
<keyword evidence="2" id="KW-1185">Reference proteome</keyword>
<evidence type="ECO:0000313" key="2">
    <source>
        <dbReference type="Proteomes" id="UP000019063"/>
    </source>
</evidence>
<evidence type="ECO:0008006" key="3">
    <source>
        <dbReference type="Google" id="ProtNLM"/>
    </source>
</evidence>
<dbReference type="RefSeq" id="WP_043843825.1">
    <property type="nucleotide sequence ID" value="NZ_AQQW01000004.1"/>
</dbReference>
<protein>
    <recommendedName>
        <fullName evidence="3">Histidine kinase</fullName>
    </recommendedName>
</protein>
<sequence>MTGRTLILILLFAAVLAGGSMYYLQVYAFYDEVPADNAQISLTPLGSDTPEPIEISNFEGIDSESSPIRYRACFRTELPLEEAVDTYKLYDDASPRVAPGWFGCFDAPGIGQMIEDGRADVFLGERNFEYGIDRVVAITAEGFGYVWHEINDCGETAYDGTPLGEDCPPPPER</sequence>
<proteinExistence type="predicted"/>
<dbReference type="Pfam" id="PF20044">
    <property type="entry name" value="DUF6446"/>
    <property type="match status" value="1"/>
</dbReference>
<evidence type="ECO:0000313" key="1">
    <source>
        <dbReference type="EMBL" id="ETW13340.1"/>
    </source>
</evidence>
<comment type="caution">
    <text evidence="1">The sequence shown here is derived from an EMBL/GenBank/DDBJ whole genome shotgun (WGS) entry which is preliminary data.</text>
</comment>